<gene>
    <name evidence="2" type="ORF">GOMPHAMPRED_008267</name>
</gene>
<dbReference type="Proteomes" id="UP000664169">
    <property type="component" value="Unassembled WGS sequence"/>
</dbReference>
<dbReference type="PANTHER" id="PTHR46082:SF6">
    <property type="entry name" value="AAA+ ATPASE DOMAIN-CONTAINING PROTEIN-RELATED"/>
    <property type="match status" value="1"/>
</dbReference>
<evidence type="ECO:0000256" key="1">
    <source>
        <dbReference type="SAM" id="Coils"/>
    </source>
</evidence>
<dbReference type="OrthoDB" id="6161812at2759"/>
<proteinExistence type="predicted"/>
<evidence type="ECO:0008006" key="4">
    <source>
        <dbReference type="Google" id="ProtNLM"/>
    </source>
</evidence>
<dbReference type="PANTHER" id="PTHR46082">
    <property type="entry name" value="ATP/GTP-BINDING PROTEIN-RELATED"/>
    <property type="match status" value="1"/>
</dbReference>
<keyword evidence="1" id="KW-0175">Coiled coil</keyword>
<dbReference type="InterPro" id="IPR027417">
    <property type="entry name" value="P-loop_NTPase"/>
</dbReference>
<dbReference type="AlphaFoldDB" id="A0A8H3IDT0"/>
<accession>A0A8H3IDT0</accession>
<evidence type="ECO:0000313" key="2">
    <source>
        <dbReference type="EMBL" id="CAF9914783.1"/>
    </source>
</evidence>
<comment type="caution">
    <text evidence="2">The sequence shown here is derived from an EMBL/GenBank/DDBJ whole genome shotgun (WGS) entry which is preliminary data.</text>
</comment>
<dbReference type="InterPro" id="IPR011990">
    <property type="entry name" value="TPR-like_helical_dom_sf"/>
</dbReference>
<reference evidence="2" key="1">
    <citation type="submission" date="2021-03" db="EMBL/GenBank/DDBJ databases">
        <authorList>
            <person name="Tagirdzhanova G."/>
        </authorList>
    </citation>
    <scope>NUCLEOTIDE SEQUENCE</scope>
</reference>
<keyword evidence="3" id="KW-1185">Reference proteome</keyword>
<feature type="coiled-coil region" evidence="1">
    <location>
        <begin position="712"/>
        <end position="739"/>
    </location>
</feature>
<dbReference type="InterPro" id="IPR053137">
    <property type="entry name" value="NLR-like"/>
</dbReference>
<name>A0A8H3IDT0_9LECA</name>
<dbReference type="EMBL" id="CAJPDQ010000009">
    <property type="protein sequence ID" value="CAF9914783.1"/>
    <property type="molecule type" value="Genomic_DNA"/>
</dbReference>
<organism evidence="2 3">
    <name type="scientific">Gomphillus americanus</name>
    <dbReference type="NCBI Taxonomy" id="1940652"/>
    <lineage>
        <taxon>Eukaryota</taxon>
        <taxon>Fungi</taxon>
        <taxon>Dikarya</taxon>
        <taxon>Ascomycota</taxon>
        <taxon>Pezizomycotina</taxon>
        <taxon>Lecanoromycetes</taxon>
        <taxon>OSLEUM clade</taxon>
        <taxon>Ostropomycetidae</taxon>
        <taxon>Ostropales</taxon>
        <taxon>Graphidaceae</taxon>
        <taxon>Gomphilloideae</taxon>
        <taxon>Gomphillus</taxon>
    </lineage>
</organism>
<evidence type="ECO:0000313" key="3">
    <source>
        <dbReference type="Proteomes" id="UP000664169"/>
    </source>
</evidence>
<dbReference type="Gene3D" id="1.25.40.10">
    <property type="entry name" value="Tetratricopeptide repeat domain"/>
    <property type="match status" value="1"/>
</dbReference>
<sequence length="795" mass="87746">MGSSQALALVLQLGTIDKKIKKLNQIWAKFKATPTSIILLLKDLTILISTVIAVAVDNGPSRDHPVIVTALNELSNTLQHLQDLSGKYTSRFGRKPLTSDNLHQFELCLTDGKIRLLLIQFLLERREATPSRAVVAEELAQLYVKPLSRVSLDRSKSGTVEPKADSLLSFKCYSELIGREKVLLQLDAEFRDSNVVALIGPGGIGKTQIATEYTVRIQERQAGCHILWVDCESPTSLEASYRTIAETLQVQGWDDPRTDILEKTRNHLNQTYSVKWFMVLQNVSRSSLKWETTTGLTTIDPSHFPLSLATYLPKSSRGQMLCISCEAGVVQQLPGNCTIFDIDPLHDTEAALLFSSKVPKEMDASPGIPALTEALDYTPLAICQAAAYMVATRCDSPRYLELLESNKSYKLSESCHKTTSISFNSIQKQNTRAADLLSLMAVTYRRNISKTVLWHAWKYGLSDLVNQANLPDLDTSDNKVASPDTVADNDKADYVEFATALATLEAYLLVQYDARNETYSLHRIVQSAVLSILQQQDTISIWRSSAIVLLSAFSHVCRSVTKANPQVSLSNMVLHISEVVQEAPIGICAGLAKAKILCDMAALKMSLMQPKAASPLLQEAYTIQKSLLKPQDPRLLKTLLALAESTVYSDSPAAAIPFFIQAIAGHKQMLGPGNRRTLFAQVNLCSNYVVIGDVDAAIPVHYETQAAVSASLQISTDDRRRLQQRLNELKGLIALAQQRQGKLLKLNKSASSEDLQSKNRLSALRQDRKRVSGVRAFSANSRVASLDSIVEMFEV</sequence>
<protein>
    <recommendedName>
        <fullName evidence="4">NB-ARC domain-containing protein</fullName>
    </recommendedName>
</protein>
<dbReference type="Gene3D" id="3.40.50.300">
    <property type="entry name" value="P-loop containing nucleotide triphosphate hydrolases"/>
    <property type="match status" value="1"/>
</dbReference>
<dbReference type="SUPFAM" id="SSF52540">
    <property type="entry name" value="P-loop containing nucleoside triphosphate hydrolases"/>
    <property type="match status" value="1"/>
</dbReference>